<evidence type="ECO:0000313" key="3">
    <source>
        <dbReference type="Proteomes" id="UP000261032"/>
    </source>
</evidence>
<dbReference type="PIRSF" id="PIRSF021265">
    <property type="entry name" value="DUF956"/>
    <property type="match status" value="1"/>
</dbReference>
<reference evidence="1" key="2">
    <citation type="submission" date="2023-01" db="EMBL/GenBank/DDBJ databases">
        <title>Human gut microbiome strain richness.</title>
        <authorList>
            <person name="Chen-Liaw A."/>
        </authorList>
    </citation>
    <scope>NUCLEOTIDE SEQUENCE</scope>
    <source>
        <strain evidence="1">1001217st2_G6_1001217B_191108</strain>
    </source>
</reference>
<evidence type="ECO:0000313" key="2">
    <source>
        <dbReference type="EMBL" id="RGD84007.1"/>
    </source>
</evidence>
<dbReference type="EMBL" id="QUSL01000019">
    <property type="protein sequence ID" value="RGD84007.1"/>
    <property type="molecule type" value="Genomic_DNA"/>
</dbReference>
<dbReference type="AlphaFoldDB" id="A0A3E3EBE8"/>
<dbReference type="Proteomes" id="UP000261032">
    <property type="component" value="Unassembled WGS sequence"/>
</dbReference>
<dbReference type="GeneID" id="64197274"/>
<dbReference type="InterPro" id="IPR010360">
    <property type="entry name" value="DUF956"/>
</dbReference>
<accession>A0A3E3EBE8</accession>
<reference evidence="2 3" key="1">
    <citation type="submission" date="2018-08" db="EMBL/GenBank/DDBJ databases">
        <title>A genome reference for cultivated species of the human gut microbiota.</title>
        <authorList>
            <person name="Zou Y."/>
            <person name="Xue W."/>
            <person name="Luo G."/>
        </authorList>
    </citation>
    <scope>NUCLEOTIDE SEQUENCE [LARGE SCALE GENOMIC DNA]</scope>
    <source>
        <strain evidence="2 3">OM06-4</strain>
    </source>
</reference>
<dbReference type="Proteomes" id="UP001211987">
    <property type="component" value="Unassembled WGS sequence"/>
</dbReference>
<comment type="caution">
    <text evidence="2">The sequence shown here is derived from an EMBL/GenBank/DDBJ whole genome shotgun (WGS) entry which is preliminary data.</text>
</comment>
<gene>
    <name evidence="2" type="ORF">DXB93_11665</name>
    <name evidence="1" type="ORF">PM738_11055</name>
</gene>
<dbReference type="RefSeq" id="WP_003535240.1">
    <property type="nucleotide sequence ID" value="NZ_AP031443.1"/>
</dbReference>
<evidence type="ECO:0000313" key="1">
    <source>
        <dbReference type="EMBL" id="MDB7084342.1"/>
    </source>
</evidence>
<dbReference type="Pfam" id="PF06115">
    <property type="entry name" value="DUF956"/>
    <property type="match status" value="1"/>
</dbReference>
<dbReference type="EMBL" id="JAQLKE010000017">
    <property type="protein sequence ID" value="MDB7084342.1"/>
    <property type="molecule type" value="Genomic_DNA"/>
</dbReference>
<sequence>MVQSLNTKVDLTVKATSYLGLANYGEVMVGDKAFEFYNEKNIRDYIQIPWEEVNCVMASVMFKGKWIPRFAVVTKNNGNFTFSSRDNKALLRAINKYIPSENLVRSLSFFQVIKRGLKSLFRKKSRQ</sequence>
<protein>
    <submittedName>
        <fullName evidence="2">DUF956 family protein</fullName>
    </submittedName>
</protein>
<proteinExistence type="predicted"/>
<name>A0A3E3EBE8_9FIRM</name>
<organism evidence="2 3">
    <name type="scientific">Thomasclavelia ramosa</name>
    <dbReference type="NCBI Taxonomy" id="1547"/>
    <lineage>
        <taxon>Bacteria</taxon>
        <taxon>Bacillati</taxon>
        <taxon>Bacillota</taxon>
        <taxon>Erysipelotrichia</taxon>
        <taxon>Erysipelotrichales</taxon>
        <taxon>Coprobacillaceae</taxon>
        <taxon>Thomasclavelia</taxon>
    </lineage>
</organism>